<comment type="similarity">
    <text evidence="6">Belongs to the bacterial ring-hydroxylating dioxygenase ferredoxin component family.</text>
</comment>
<dbReference type="PANTHER" id="PTHR21496:SF0">
    <property type="entry name" value="RIESKE DOMAIN-CONTAINING PROTEIN"/>
    <property type="match status" value="1"/>
</dbReference>
<dbReference type="Gene3D" id="2.102.10.10">
    <property type="entry name" value="Rieske [2Fe-2S] iron-sulphur domain"/>
    <property type="match status" value="1"/>
</dbReference>
<proteinExistence type="inferred from homology"/>
<dbReference type="AlphaFoldDB" id="I4ED86"/>
<dbReference type="GO" id="GO:0046872">
    <property type="term" value="F:metal ion binding"/>
    <property type="evidence" value="ECO:0007669"/>
    <property type="project" value="UniProtKB-KW"/>
</dbReference>
<reference evidence="8 9" key="1">
    <citation type="journal article" date="2012" name="ISME J.">
        <title>Nitrification expanded: discovery, physiology and genomics of a nitrite-oxidizing bacterium from the phylum Chloroflexi.</title>
        <authorList>
            <person name="Sorokin D.Y."/>
            <person name="Lucker S."/>
            <person name="Vejmelkova D."/>
            <person name="Kostrikina N.A."/>
            <person name="Kleerebezem R."/>
            <person name="Rijpstra W.I."/>
            <person name="Damste J.S."/>
            <person name="Le Paslier D."/>
            <person name="Muyzer G."/>
            <person name="Wagner M."/>
            <person name="van Loosdrecht M.C."/>
            <person name="Daims H."/>
        </authorList>
    </citation>
    <scope>NUCLEOTIDE SEQUENCE [LARGE SCALE GENOMIC DNA]</scope>
    <source>
        <strain evidence="9">none</strain>
    </source>
</reference>
<feature type="domain" description="Rieske" evidence="7">
    <location>
        <begin position="8"/>
        <end position="101"/>
    </location>
</feature>
<comment type="cofactor">
    <cofactor evidence="5">
        <name>[2Fe-2S] cluster</name>
        <dbReference type="ChEBI" id="CHEBI:190135"/>
    </cofactor>
</comment>
<dbReference type="InterPro" id="IPR017941">
    <property type="entry name" value="Rieske_2Fe-2S"/>
</dbReference>
<protein>
    <submittedName>
        <fullName evidence="8">Putative Rieske (2Fe-2S) iron-sulphur protein,predicted Ferredoxin reductase</fullName>
    </submittedName>
</protein>
<evidence type="ECO:0000256" key="3">
    <source>
        <dbReference type="ARBA" id="ARBA00023004"/>
    </source>
</evidence>
<gene>
    <name evidence="8" type="ORF">NITHO_140030</name>
</gene>
<evidence type="ECO:0000256" key="5">
    <source>
        <dbReference type="ARBA" id="ARBA00034078"/>
    </source>
</evidence>
<keyword evidence="9" id="KW-1185">Reference proteome</keyword>
<dbReference type="EMBL" id="CAGS01000046">
    <property type="protein sequence ID" value="CCF82648.1"/>
    <property type="molecule type" value="Genomic_DNA"/>
</dbReference>
<evidence type="ECO:0000256" key="4">
    <source>
        <dbReference type="ARBA" id="ARBA00023014"/>
    </source>
</evidence>
<evidence type="ECO:0000313" key="8">
    <source>
        <dbReference type="EMBL" id="CCF82648.1"/>
    </source>
</evidence>
<keyword evidence="1" id="KW-0001">2Fe-2S</keyword>
<dbReference type="SUPFAM" id="SSF50022">
    <property type="entry name" value="ISP domain"/>
    <property type="match status" value="1"/>
</dbReference>
<keyword evidence="4" id="KW-0411">Iron-sulfur</keyword>
<dbReference type="PROSITE" id="PS51296">
    <property type="entry name" value="RIESKE"/>
    <property type="match status" value="1"/>
</dbReference>
<comment type="caution">
    <text evidence="8">The sequence shown here is derived from an EMBL/GenBank/DDBJ whole genome shotgun (WGS) entry which is preliminary data.</text>
</comment>
<evidence type="ECO:0000313" key="9">
    <source>
        <dbReference type="Proteomes" id="UP000004221"/>
    </source>
</evidence>
<dbReference type="InterPro" id="IPR036922">
    <property type="entry name" value="Rieske_2Fe-2S_sf"/>
</dbReference>
<accession>I4ED86</accession>
<evidence type="ECO:0000256" key="6">
    <source>
        <dbReference type="ARBA" id="ARBA00038001"/>
    </source>
</evidence>
<evidence type="ECO:0000259" key="7">
    <source>
        <dbReference type="PROSITE" id="PS51296"/>
    </source>
</evidence>
<dbReference type="PANTHER" id="PTHR21496">
    <property type="entry name" value="FERREDOXIN-RELATED"/>
    <property type="match status" value="1"/>
</dbReference>
<dbReference type="Pfam" id="PF00355">
    <property type="entry name" value="Rieske"/>
    <property type="match status" value="1"/>
</dbReference>
<organism evidence="8 9">
    <name type="scientific">Nitrolancea hollandica Lb</name>
    <dbReference type="NCBI Taxonomy" id="1129897"/>
    <lineage>
        <taxon>Bacteria</taxon>
        <taxon>Pseudomonadati</taxon>
        <taxon>Thermomicrobiota</taxon>
        <taxon>Thermomicrobia</taxon>
        <taxon>Sphaerobacterales</taxon>
        <taxon>Sphaerobacterineae</taxon>
        <taxon>Sphaerobacteraceae</taxon>
        <taxon>Nitrolancea</taxon>
    </lineage>
</organism>
<sequence length="592" mass="65358">MAATTSHLVRVGRLDEITGCRVVSGGRHGIAVFVHDGRAYAVDNRCPHMGFPLQKGSVRDGILTCHWHHARFDLASGGTFDPWADDVRTYDTLIEDGIVFVDTRPRPVDIEAHWKSRLRDGLEQNLSLVIVKAVLALLEAGVPATDIVEIGGRFGATYREAGWSSGLTILTAMANLLPELEREDRALALYHGLVHVARDCSGRPPRFQLDPLPDTGVPLPRLKDWFRQFIEVRDADGAERALLTAIDSGARSTDLADLLFTAATDHFFLDGGHTVDFINKACELLDLIGWDKANLILPSLVRGIATARRSEELNNWRHPVDLVRLLEPVNQRLPELVRREPSAGWDGLARLADILLGDDPEAIVDGLTGALESGAGLTGVSQALCYAAALRVARFHTSNEFSDWITVLHTFTYCNALHQGLKRAPSAELARGIFHGAARLYLDRFLNMPAARLPETRNAEQEPRDTAELLAILADLLDREQQVNPTALVVHRYLSLGHDRKPLIGTLGHVLLREDGEFHSYQMLEAGLALERELRETHPAEANRVLVAVSRYLAAHAPTSRAMLQTARTAMRLQRGEAIYEDTDEETSALNG</sequence>
<dbReference type="GO" id="GO:0051537">
    <property type="term" value="F:2 iron, 2 sulfur cluster binding"/>
    <property type="evidence" value="ECO:0007669"/>
    <property type="project" value="UniProtKB-KW"/>
</dbReference>
<dbReference type="Proteomes" id="UP000004221">
    <property type="component" value="Unassembled WGS sequence"/>
</dbReference>
<dbReference type="OrthoDB" id="9795104at2"/>
<keyword evidence="2" id="KW-0479">Metal-binding</keyword>
<evidence type="ECO:0000256" key="2">
    <source>
        <dbReference type="ARBA" id="ARBA00022723"/>
    </source>
</evidence>
<dbReference type="RefSeq" id="WP_008474881.1">
    <property type="nucleotide sequence ID" value="NZ_CAGS01000046.1"/>
</dbReference>
<evidence type="ECO:0000256" key="1">
    <source>
        <dbReference type="ARBA" id="ARBA00022714"/>
    </source>
</evidence>
<keyword evidence="3" id="KW-0408">Iron</keyword>
<name>I4ED86_9BACT</name>